<proteinExistence type="predicted"/>
<keyword evidence="3" id="KW-1185">Reference proteome</keyword>
<sequence>MPSRTTIFATLVIISLGSLYLLHAHSPTTFTMSSPPGLELALAQTSTSPPTLKVTLKNTSPSAYTILKWNTPFDPIALNLDIFTVTNVETNEKADIPRIMLKRKVPPSKDQLLEIPSGAERSVDVLFQKEGVVELSPAKYRVVAAGRYGVVWQKKKGEVSEEDLEDLGGDDRFRDTQFESAEVEMVVE</sequence>
<reference evidence="2" key="1">
    <citation type="journal article" date="2020" name="Stud. Mycol.">
        <title>101 Dothideomycetes genomes: a test case for predicting lifestyles and emergence of pathogens.</title>
        <authorList>
            <person name="Haridas S."/>
            <person name="Albert R."/>
            <person name="Binder M."/>
            <person name="Bloem J."/>
            <person name="Labutti K."/>
            <person name="Salamov A."/>
            <person name="Andreopoulos B."/>
            <person name="Baker S."/>
            <person name="Barry K."/>
            <person name="Bills G."/>
            <person name="Bluhm B."/>
            <person name="Cannon C."/>
            <person name="Castanera R."/>
            <person name="Culley D."/>
            <person name="Daum C."/>
            <person name="Ezra D."/>
            <person name="Gonzalez J."/>
            <person name="Henrissat B."/>
            <person name="Kuo A."/>
            <person name="Liang C."/>
            <person name="Lipzen A."/>
            <person name="Lutzoni F."/>
            <person name="Magnuson J."/>
            <person name="Mondo S."/>
            <person name="Nolan M."/>
            <person name="Ohm R."/>
            <person name="Pangilinan J."/>
            <person name="Park H.-J."/>
            <person name="Ramirez L."/>
            <person name="Alfaro M."/>
            <person name="Sun H."/>
            <person name="Tritt A."/>
            <person name="Yoshinaga Y."/>
            <person name="Zwiers L.-H."/>
            <person name="Turgeon B."/>
            <person name="Goodwin S."/>
            <person name="Spatafora J."/>
            <person name="Crous P."/>
            <person name="Grigoriev I."/>
        </authorList>
    </citation>
    <scope>NUCLEOTIDE SEQUENCE</scope>
    <source>
        <strain evidence="2">CBS 123094</strain>
    </source>
</reference>
<accession>A0A6A5W8U1</accession>
<evidence type="ECO:0008006" key="4">
    <source>
        <dbReference type="Google" id="ProtNLM"/>
    </source>
</evidence>
<feature type="signal peptide" evidence="1">
    <location>
        <begin position="1"/>
        <end position="24"/>
    </location>
</feature>
<gene>
    <name evidence="2" type="ORF">P154DRAFT_526241</name>
</gene>
<dbReference type="AlphaFoldDB" id="A0A6A5W8U1"/>
<dbReference type="OrthoDB" id="4664297at2759"/>
<evidence type="ECO:0000313" key="3">
    <source>
        <dbReference type="Proteomes" id="UP000799779"/>
    </source>
</evidence>
<dbReference type="EMBL" id="ML977637">
    <property type="protein sequence ID" value="KAF1995535.1"/>
    <property type="molecule type" value="Genomic_DNA"/>
</dbReference>
<dbReference type="Proteomes" id="UP000799779">
    <property type="component" value="Unassembled WGS sequence"/>
</dbReference>
<evidence type="ECO:0000256" key="1">
    <source>
        <dbReference type="SAM" id="SignalP"/>
    </source>
</evidence>
<feature type="chain" id="PRO_5025657036" description="Secreted protein" evidence="1">
    <location>
        <begin position="25"/>
        <end position="188"/>
    </location>
</feature>
<dbReference type="Gene3D" id="2.60.40.2970">
    <property type="match status" value="1"/>
</dbReference>
<evidence type="ECO:0000313" key="2">
    <source>
        <dbReference type="EMBL" id="KAF1995535.1"/>
    </source>
</evidence>
<name>A0A6A5W8U1_9PLEO</name>
<protein>
    <recommendedName>
        <fullName evidence="4">Secreted protein</fullName>
    </recommendedName>
</protein>
<keyword evidence="1" id="KW-0732">Signal</keyword>
<organism evidence="2 3">
    <name type="scientific">Amniculicola lignicola CBS 123094</name>
    <dbReference type="NCBI Taxonomy" id="1392246"/>
    <lineage>
        <taxon>Eukaryota</taxon>
        <taxon>Fungi</taxon>
        <taxon>Dikarya</taxon>
        <taxon>Ascomycota</taxon>
        <taxon>Pezizomycotina</taxon>
        <taxon>Dothideomycetes</taxon>
        <taxon>Pleosporomycetidae</taxon>
        <taxon>Pleosporales</taxon>
        <taxon>Amniculicolaceae</taxon>
        <taxon>Amniculicola</taxon>
    </lineage>
</organism>